<gene>
    <name evidence="2" type="ORF">SAMN04488589_2329</name>
</gene>
<dbReference type="GO" id="GO:0043168">
    <property type="term" value="F:anion binding"/>
    <property type="evidence" value="ECO:0007669"/>
    <property type="project" value="UniProtKB-ARBA"/>
</dbReference>
<dbReference type="CDD" id="cd08267">
    <property type="entry name" value="MDR1"/>
    <property type="match status" value="1"/>
</dbReference>
<organism evidence="2 3">
    <name type="scientific">Methanolobus vulcani</name>
    <dbReference type="NCBI Taxonomy" id="38026"/>
    <lineage>
        <taxon>Archaea</taxon>
        <taxon>Methanobacteriati</taxon>
        <taxon>Methanobacteriota</taxon>
        <taxon>Stenosarchaea group</taxon>
        <taxon>Methanomicrobia</taxon>
        <taxon>Methanosarcinales</taxon>
        <taxon>Methanosarcinaceae</taxon>
        <taxon>Methanolobus</taxon>
    </lineage>
</organism>
<protein>
    <submittedName>
        <fullName evidence="2">NADPH:quinone reductase</fullName>
    </submittedName>
</protein>
<evidence type="ECO:0000259" key="1">
    <source>
        <dbReference type="SMART" id="SM00829"/>
    </source>
</evidence>
<evidence type="ECO:0000313" key="2">
    <source>
        <dbReference type="EMBL" id="SDG16564.1"/>
    </source>
</evidence>
<dbReference type="PANTHER" id="PTHR11695:SF648">
    <property type="entry name" value="ZINC-BINDING OXIDOREDUCTASE"/>
    <property type="match status" value="1"/>
</dbReference>
<dbReference type="OrthoDB" id="146629at2157"/>
<dbReference type="InterPro" id="IPR011032">
    <property type="entry name" value="GroES-like_sf"/>
</dbReference>
<dbReference type="SUPFAM" id="SSF51735">
    <property type="entry name" value="NAD(P)-binding Rossmann-fold domains"/>
    <property type="match status" value="1"/>
</dbReference>
<dbReference type="EMBL" id="FNCA01000008">
    <property type="protein sequence ID" value="SDG16564.1"/>
    <property type="molecule type" value="Genomic_DNA"/>
</dbReference>
<dbReference type="Gene3D" id="3.40.50.720">
    <property type="entry name" value="NAD(P)-binding Rossmann-like Domain"/>
    <property type="match status" value="1"/>
</dbReference>
<dbReference type="GO" id="GO:0016616">
    <property type="term" value="F:oxidoreductase activity, acting on the CH-OH group of donors, NAD or NADP as acceptor"/>
    <property type="evidence" value="ECO:0007669"/>
    <property type="project" value="UniProtKB-ARBA"/>
</dbReference>
<feature type="domain" description="Enoyl reductase (ER)" evidence="1">
    <location>
        <begin position="10"/>
        <end position="317"/>
    </location>
</feature>
<dbReference type="PANTHER" id="PTHR11695">
    <property type="entry name" value="ALCOHOL DEHYDROGENASE RELATED"/>
    <property type="match status" value="1"/>
</dbReference>
<accession>A0A7Z7AY75</accession>
<dbReference type="GO" id="GO:0030554">
    <property type="term" value="F:adenyl nucleotide binding"/>
    <property type="evidence" value="ECO:0007669"/>
    <property type="project" value="UniProtKB-ARBA"/>
</dbReference>
<dbReference type="SMART" id="SM00829">
    <property type="entry name" value="PKS_ER"/>
    <property type="match status" value="1"/>
</dbReference>
<dbReference type="Proteomes" id="UP000199259">
    <property type="component" value="Unassembled WGS sequence"/>
</dbReference>
<dbReference type="RefSeq" id="WP_091710616.1">
    <property type="nucleotide sequence ID" value="NZ_FNCA01000008.1"/>
</dbReference>
<dbReference type="Pfam" id="PF13602">
    <property type="entry name" value="ADH_zinc_N_2"/>
    <property type="match status" value="1"/>
</dbReference>
<dbReference type="InterPro" id="IPR036291">
    <property type="entry name" value="NAD(P)-bd_dom_sf"/>
</dbReference>
<dbReference type="InterPro" id="IPR050700">
    <property type="entry name" value="YIM1/Zinc_Alcohol_DH_Fams"/>
</dbReference>
<proteinExistence type="predicted"/>
<dbReference type="SUPFAM" id="SSF50129">
    <property type="entry name" value="GroES-like"/>
    <property type="match status" value="1"/>
</dbReference>
<dbReference type="InterPro" id="IPR013154">
    <property type="entry name" value="ADH-like_N"/>
</dbReference>
<dbReference type="InterPro" id="IPR020843">
    <property type="entry name" value="ER"/>
</dbReference>
<dbReference type="Pfam" id="PF08240">
    <property type="entry name" value="ADH_N"/>
    <property type="match status" value="1"/>
</dbReference>
<comment type="caution">
    <text evidence="2">The sequence shown here is derived from an EMBL/GenBank/DDBJ whole genome shotgun (WGS) entry which is preliminary data.</text>
</comment>
<reference evidence="2 3" key="1">
    <citation type="submission" date="2016-10" db="EMBL/GenBank/DDBJ databases">
        <authorList>
            <person name="Varghese N."/>
            <person name="Submissions S."/>
        </authorList>
    </citation>
    <scope>NUCLEOTIDE SEQUENCE [LARGE SCALE GENOMIC DNA]</scope>
    <source>
        <strain evidence="2 3">PL 12/M</strain>
    </source>
</reference>
<dbReference type="Gene3D" id="3.90.180.10">
    <property type="entry name" value="Medium-chain alcohol dehydrogenases, catalytic domain"/>
    <property type="match status" value="1"/>
</dbReference>
<evidence type="ECO:0000313" key="3">
    <source>
        <dbReference type="Proteomes" id="UP000199259"/>
    </source>
</evidence>
<sequence length="320" mass="35566">MKAVVYEKYGSPDVLEFRYIDKPVPKDNEILIQIHATTVNRTDCGLRKADPFIARFFTGILRPKNKVLGTEFSGVIEATGKSIKEFKTGDSVFGHSGDKFGTHAEYICLTEDDPIAFKPQNMTHEEAASICDGATLAWTYLSKADIHKGHKVLINGASGSIGTAAVMLAKYRGAEVTGVCSTDNVEMVKTLGADRVIDYTKDDFTRDAQKFEVVFDAVGKSSFSRCKNIIKSRGIYFSTELGFMAQNPFLDILTSKIGNKRVMFPLPKYTKEDVLYFKKLIEGGYLKAVIDRSYPLEDIVEAHRYVETGHKKGNVVITLV</sequence>
<keyword evidence="3" id="KW-1185">Reference proteome</keyword>
<dbReference type="GO" id="GO:0044281">
    <property type="term" value="P:small molecule metabolic process"/>
    <property type="evidence" value="ECO:0007669"/>
    <property type="project" value="UniProtKB-ARBA"/>
</dbReference>
<dbReference type="AlphaFoldDB" id="A0A7Z7AY75"/>
<name>A0A7Z7AY75_9EURY</name>